<organism evidence="1 2">
    <name type="scientific">Adineta ricciae</name>
    <name type="common">Rotifer</name>
    <dbReference type="NCBI Taxonomy" id="249248"/>
    <lineage>
        <taxon>Eukaryota</taxon>
        <taxon>Metazoa</taxon>
        <taxon>Spiralia</taxon>
        <taxon>Gnathifera</taxon>
        <taxon>Rotifera</taxon>
        <taxon>Eurotatoria</taxon>
        <taxon>Bdelloidea</taxon>
        <taxon>Adinetida</taxon>
        <taxon>Adinetidae</taxon>
        <taxon>Adineta</taxon>
    </lineage>
</organism>
<evidence type="ECO:0000313" key="1">
    <source>
        <dbReference type="EMBL" id="CAF1566561.1"/>
    </source>
</evidence>
<gene>
    <name evidence="1" type="ORF">EDS130_LOCUS46833</name>
</gene>
<comment type="caution">
    <text evidence="1">The sequence shown here is derived from an EMBL/GenBank/DDBJ whole genome shotgun (WGS) entry which is preliminary data.</text>
</comment>
<accession>A0A815Y881</accession>
<name>A0A815Y881_ADIRI</name>
<protein>
    <submittedName>
        <fullName evidence="1">Uncharacterized protein</fullName>
    </submittedName>
</protein>
<proteinExistence type="predicted"/>
<dbReference type="EMBL" id="CAJNOJ010004159">
    <property type="protein sequence ID" value="CAF1566561.1"/>
    <property type="molecule type" value="Genomic_DNA"/>
</dbReference>
<reference evidence="1" key="1">
    <citation type="submission" date="2021-02" db="EMBL/GenBank/DDBJ databases">
        <authorList>
            <person name="Nowell W R."/>
        </authorList>
    </citation>
    <scope>NUCLEOTIDE SEQUENCE</scope>
</reference>
<dbReference type="AlphaFoldDB" id="A0A815Y881"/>
<evidence type="ECO:0000313" key="2">
    <source>
        <dbReference type="Proteomes" id="UP000663852"/>
    </source>
</evidence>
<feature type="non-terminal residue" evidence="1">
    <location>
        <position position="71"/>
    </location>
</feature>
<sequence length="71" mass="7855">MLSGATYANTVNPDPGVAVIKHLSTSDNTLLFEIKVANESGEKFTVLIKDNTGTTIYRGVYNEKNFNKKFQ</sequence>
<dbReference type="Proteomes" id="UP000663852">
    <property type="component" value="Unassembled WGS sequence"/>
</dbReference>